<dbReference type="PANTHER" id="PTHR35391">
    <property type="entry name" value="C2H2-TYPE DOMAIN-CONTAINING PROTEIN-RELATED"/>
    <property type="match status" value="1"/>
</dbReference>
<proteinExistence type="predicted"/>
<dbReference type="eggNOG" id="ENOG502SJT8">
    <property type="taxonomic scope" value="Eukaryota"/>
</dbReference>
<feature type="region of interest" description="Disordered" evidence="1">
    <location>
        <begin position="1"/>
        <end position="22"/>
    </location>
</feature>
<gene>
    <name evidence="2" type="ORF">LEMA_P081400.1</name>
</gene>
<feature type="compositionally biased region" description="Polar residues" evidence="1">
    <location>
        <begin position="230"/>
        <end position="239"/>
    </location>
</feature>
<dbReference type="STRING" id="985895.E5A5K3"/>
<keyword evidence="3" id="KW-1185">Reference proteome</keyword>
<dbReference type="OMA" id="CTIDQSH"/>
<organism evidence="3">
    <name type="scientific">Leptosphaeria maculans (strain JN3 / isolate v23.1.3 / race Av1-4-5-6-7-8)</name>
    <name type="common">Blackleg fungus</name>
    <name type="synonym">Phoma lingam</name>
    <dbReference type="NCBI Taxonomy" id="985895"/>
    <lineage>
        <taxon>Eukaryota</taxon>
        <taxon>Fungi</taxon>
        <taxon>Dikarya</taxon>
        <taxon>Ascomycota</taxon>
        <taxon>Pezizomycotina</taxon>
        <taxon>Dothideomycetes</taxon>
        <taxon>Pleosporomycetidae</taxon>
        <taxon>Pleosporales</taxon>
        <taxon>Pleosporineae</taxon>
        <taxon>Leptosphaeriaceae</taxon>
        <taxon>Plenodomus</taxon>
        <taxon>Plenodomus lingam/Leptosphaeria maculans species complex</taxon>
    </lineage>
</organism>
<name>E5A5K3_LEPMJ</name>
<dbReference type="EMBL" id="FP929134">
    <property type="protein sequence ID" value="CBX98901.1"/>
    <property type="molecule type" value="Genomic_DNA"/>
</dbReference>
<dbReference type="PANTHER" id="PTHR35391:SF7">
    <property type="entry name" value="C2H2-TYPE DOMAIN-CONTAINING PROTEIN"/>
    <property type="match status" value="1"/>
</dbReference>
<dbReference type="InParanoid" id="E5A5K3"/>
<evidence type="ECO:0000313" key="2">
    <source>
        <dbReference type="EMBL" id="CBX98901.1"/>
    </source>
</evidence>
<protein>
    <submittedName>
        <fullName evidence="2">Predicted protein</fullName>
    </submittedName>
</protein>
<evidence type="ECO:0000256" key="1">
    <source>
        <dbReference type="SAM" id="MobiDB-lite"/>
    </source>
</evidence>
<evidence type="ECO:0000313" key="3">
    <source>
        <dbReference type="Proteomes" id="UP000002668"/>
    </source>
</evidence>
<dbReference type="GeneID" id="13282376"/>
<sequence length="239" mass="26717">MYPSSSLTSVSNHPSSASNQSYEHQRYPMALDQQHTLQAFIPGVFHCRVRFDGNRHALACADHQITSKLPLSNIKEEAGRFNVWSANYGVIRTEGAFSDHKLRDASHVRTRMLRLLQSLASILNRILVLSAGQTIPWEDLSASKSDSDDNLPHDNPSLTELGQLANEMKDVITCLMRLSIFIENPAPHDQFIGYCTIDQSHLEPLDMKHVRENFPSMDPQLASRLGPGKLSTTPISQLS</sequence>
<reference evidence="3" key="1">
    <citation type="journal article" date="2011" name="Nat. Commun.">
        <title>Effector diversification within compartments of the Leptosphaeria maculans genome affected by Repeat-Induced Point mutations.</title>
        <authorList>
            <person name="Rouxel T."/>
            <person name="Grandaubert J."/>
            <person name="Hane J.K."/>
            <person name="Hoede C."/>
            <person name="van de Wouw A.P."/>
            <person name="Couloux A."/>
            <person name="Dominguez V."/>
            <person name="Anthouard V."/>
            <person name="Bally P."/>
            <person name="Bourras S."/>
            <person name="Cozijnsen A.J."/>
            <person name="Ciuffetti L.M."/>
            <person name="Degrave A."/>
            <person name="Dilmaghani A."/>
            <person name="Duret L."/>
            <person name="Fudal I."/>
            <person name="Goodwin S.B."/>
            <person name="Gout L."/>
            <person name="Glaser N."/>
            <person name="Linglin J."/>
            <person name="Kema G.H.J."/>
            <person name="Lapalu N."/>
            <person name="Lawrence C.B."/>
            <person name="May K."/>
            <person name="Meyer M."/>
            <person name="Ollivier B."/>
            <person name="Poulain J."/>
            <person name="Schoch C.L."/>
            <person name="Simon A."/>
            <person name="Spatafora J.W."/>
            <person name="Stachowiak A."/>
            <person name="Turgeon B.G."/>
            <person name="Tyler B.M."/>
            <person name="Vincent D."/>
            <person name="Weissenbach J."/>
            <person name="Amselem J."/>
            <person name="Quesneville H."/>
            <person name="Oliver R.P."/>
            <person name="Wincker P."/>
            <person name="Balesdent M.-H."/>
            <person name="Howlett B.J."/>
        </authorList>
    </citation>
    <scope>NUCLEOTIDE SEQUENCE [LARGE SCALE GENOMIC DNA]</scope>
    <source>
        <strain evidence="3">JN3 / isolate v23.1.3 / race Av1-4-5-6-7-8</strain>
    </source>
</reference>
<feature type="region of interest" description="Disordered" evidence="1">
    <location>
        <begin position="217"/>
        <end position="239"/>
    </location>
</feature>
<dbReference type="Proteomes" id="UP000002668">
    <property type="component" value="Genome"/>
</dbReference>
<dbReference type="AlphaFoldDB" id="E5A5K3"/>
<dbReference type="HOGENOM" id="CLU_1161334_0_0_1"/>
<accession>E5A5K3</accession>
<dbReference type="OrthoDB" id="20872at2759"/>
<dbReference type="VEuPathDB" id="FungiDB:LEMA_P081400.1"/>